<proteinExistence type="predicted"/>
<name>A0A7H0I503_9ACTN</name>
<gene>
    <name evidence="1" type="ORF">IAG43_33535</name>
</gene>
<evidence type="ECO:0000313" key="2">
    <source>
        <dbReference type="Proteomes" id="UP000516230"/>
    </source>
</evidence>
<organism evidence="1 2">
    <name type="scientific">Streptomyces genisteinicus</name>
    <dbReference type="NCBI Taxonomy" id="2768068"/>
    <lineage>
        <taxon>Bacteria</taxon>
        <taxon>Bacillati</taxon>
        <taxon>Actinomycetota</taxon>
        <taxon>Actinomycetes</taxon>
        <taxon>Kitasatosporales</taxon>
        <taxon>Streptomycetaceae</taxon>
        <taxon>Streptomyces</taxon>
    </lineage>
</organism>
<protein>
    <submittedName>
        <fullName evidence="1">PqqD family protein</fullName>
    </submittedName>
</protein>
<geneLocation type="plasmid" evidence="1 2">
    <name>unnamed2</name>
</geneLocation>
<dbReference type="EMBL" id="CP060826">
    <property type="protein sequence ID" value="QNP67869.1"/>
    <property type="molecule type" value="Genomic_DNA"/>
</dbReference>
<reference evidence="1 2" key="1">
    <citation type="submission" date="2020-08" db="EMBL/GenBank/DDBJ databases">
        <title>A novel species.</title>
        <authorList>
            <person name="Gao J."/>
        </authorList>
    </citation>
    <scope>NUCLEOTIDE SEQUENCE [LARGE SCALE GENOMIC DNA]</scope>
    <source>
        <strain evidence="1 2">CRPJ-33</strain>
        <plasmid evidence="1 2">unnamed2</plasmid>
    </source>
</reference>
<evidence type="ECO:0000313" key="1">
    <source>
        <dbReference type="EMBL" id="QNP67869.1"/>
    </source>
</evidence>
<keyword evidence="2" id="KW-1185">Reference proteome</keyword>
<sequence length="88" mass="9418">MPGVGVDIGADGSLELRRPDTAGLLPRTYHGSPVCTAMWIALRRHDGDPDAAARTLARHWGADLVGTRAELDQWVSELCDAGLARLTP</sequence>
<dbReference type="RefSeq" id="WP_187744912.1">
    <property type="nucleotide sequence ID" value="NZ_CP060826.1"/>
</dbReference>
<dbReference type="Proteomes" id="UP000516230">
    <property type="component" value="Plasmid unnamed2"/>
</dbReference>
<dbReference type="AlphaFoldDB" id="A0A7H0I503"/>
<keyword evidence="1" id="KW-0614">Plasmid</keyword>
<accession>A0A7H0I503</accession>
<dbReference type="KEGG" id="sgj:IAG43_33535"/>